<dbReference type="RefSeq" id="WP_285665945.1">
    <property type="nucleotide sequence ID" value="NZ_BSTX01000004.1"/>
</dbReference>
<feature type="domain" description="EamA" evidence="8">
    <location>
        <begin position="148"/>
        <end position="279"/>
    </location>
</feature>
<feature type="transmembrane region" description="Helical" evidence="7">
    <location>
        <begin position="125"/>
        <end position="144"/>
    </location>
</feature>
<dbReference type="EMBL" id="BSTX01000004">
    <property type="protein sequence ID" value="GLZ80699.1"/>
    <property type="molecule type" value="Genomic_DNA"/>
</dbReference>
<dbReference type="AlphaFoldDB" id="A0A9W6SPP8"/>
<evidence type="ECO:0000256" key="7">
    <source>
        <dbReference type="SAM" id="Phobius"/>
    </source>
</evidence>
<evidence type="ECO:0000313" key="9">
    <source>
        <dbReference type="EMBL" id="GLZ80699.1"/>
    </source>
</evidence>
<dbReference type="SUPFAM" id="SSF103481">
    <property type="entry name" value="Multidrug resistance efflux transporter EmrE"/>
    <property type="match status" value="2"/>
</dbReference>
<dbReference type="InterPro" id="IPR037185">
    <property type="entry name" value="EmrE-like"/>
</dbReference>
<evidence type="ECO:0000256" key="4">
    <source>
        <dbReference type="ARBA" id="ARBA00022692"/>
    </source>
</evidence>
<evidence type="ECO:0000256" key="2">
    <source>
        <dbReference type="ARBA" id="ARBA00007362"/>
    </source>
</evidence>
<comment type="subcellular location">
    <subcellularLocation>
        <location evidence="1">Cell membrane</location>
        <topology evidence="1">Multi-pass membrane protein</topology>
    </subcellularLocation>
</comment>
<feature type="transmembrane region" description="Helical" evidence="7">
    <location>
        <begin position="212"/>
        <end position="229"/>
    </location>
</feature>
<evidence type="ECO:0000313" key="10">
    <source>
        <dbReference type="Proteomes" id="UP001165079"/>
    </source>
</evidence>
<dbReference type="Pfam" id="PF00892">
    <property type="entry name" value="EamA"/>
    <property type="match status" value="2"/>
</dbReference>
<evidence type="ECO:0000256" key="1">
    <source>
        <dbReference type="ARBA" id="ARBA00004651"/>
    </source>
</evidence>
<dbReference type="InterPro" id="IPR000620">
    <property type="entry name" value="EamA_dom"/>
</dbReference>
<keyword evidence="5 7" id="KW-1133">Transmembrane helix</keyword>
<dbReference type="PANTHER" id="PTHR42920">
    <property type="entry name" value="OS03G0707200 PROTEIN-RELATED"/>
    <property type="match status" value="1"/>
</dbReference>
<proteinExistence type="inferred from homology"/>
<dbReference type="GO" id="GO:0005886">
    <property type="term" value="C:plasma membrane"/>
    <property type="evidence" value="ECO:0007669"/>
    <property type="project" value="UniProtKB-SubCell"/>
</dbReference>
<evidence type="ECO:0000256" key="6">
    <source>
        <dbReference type="ARBA" id="ARBA00023136"/>
    </source>
</evidence>
<sequence length="296" mass="29695">MSPAQNRAALRGALAMLTVGTLVAVSARIGDYPVFLGQALRYALGALALFAVLAVRRPPRVRLRPGQWLLLAALSLVGLVVFNVCIVVGNHYASPATIGTIIGASPVVMGLAGPLLARKRPTPRLLLAAAIVAAGTAVATGLGGASPLGVLLGVGALIGEVSFSLLAVPLLPVLGALRVSAYSAALAVPMLLTIGVATGGELRLPTPAEGLALGYLGLVVTAGAFLLWYGALPRLGADRAGLLAGIMPIGAVLTMVVLGIGTPKPGELLGGALVVAGILYGMRTPREARVPAEVTA</sequence>
<feature type="domain" description="EamA" evidence="8">
    <location>
        <begin position="11"/>
        <end position="139"/>
    </location>
</feature>
<dbReference type="Proteomes" id="UP001165079">
    <property type="component" value="Unassembled WGS sequence"/>
</dbReference>
<organism evidence="9 10">
    <name type="scientific">Actinorhabdospora filicis</name>
    <dbReference type="NCBI Taxonomy" id="1785913"/>
    <lineage>
        <taxon>Bacteria</taxon>
        <taxon>Bacillati</taxon>
        <taxon>Actinomycetota</taxon>
        <taxon>Actinomycetes</taxon>
        <taxon>Micromonosporales</taxon>
        <taxon>Micromonosporaceae</taxon>
        <taxon>Actinorhabdospora</taxon>
    </lineage>
</organism>
<feature type="transmembrane region" description="Helical" evidence="7">
    <location>
        <begin position="181"/>
        <end position="200"/>
    </location>
</feature>
<feature type="transmembrane region" description="Helical" evidence="7">
    <location>
        <begin position="95"/>
        <end position="113"/>
    </location>
</feature>
<dbReference type="PANTHER" id="PTHR42920:SF11">
    <property type="entry name" value="INNER MEMBRANE PROTEIN YTFF"/>
    <property type="match status" value="1"/>
</dbReference>
<feature type="transmembrane region" description="Helical" evidence="7">
    <location>
        <begin position="68"/>
        <end position="89"/>
    </location>
</feature>
<accession>A0A9W6SPP8</accession>
<feature type="transmembrane region" description="Helical" evidence="7">
    <location>
        <begin position="12"/>
        <end position="29"/>
    </location>
</feature>
<comment type="caution">
    <text evidence="9">The sequence shown here is derived from an EMBL/GenBank/DDBJ whole genome shotgun (WGS) entry which is preliminary data.</text>
</comment>
<keyword evidence="3" id="KW-1003">Cell membrane</keyword>
<evidence type="ECO:0000256" key="5">
    <source>
        <dbReference type="ARBA" id="ARBA00022989"/>
    </source>
</evidence>
<gene>
    <name evidence="9" type="ORF">Afil01_55060</name>
</gene>
<name>A0A9W6SPP8_9ACTN</name>
<evidence type="ECO:0000259" key="8">
    <source>
        <dbReference type="Pfam" id="PF00892"/>
    </source>
</evidence>
<keyword evidence="10" id="KW-1185">Reference proteome</keyword>
<feature type="transmembrane region" description="Helical" evidence="7">
    <location>
        <begin position="241"/>
        <end position="260"/>
    </location>
</feature>
<keyword evidence="4 7" id="KW-0812">Transmembrane</keyword>
<dbReference type="InterPro" id="IPR051258">
    <property type="entry name" value="Diverse_Substrate_Transporter"/>
</dbReference>
<feature type="transmembrane region" description="Helical" evidence="7">
    <location>
        <begin position="35"/>
        <end position="56"/>
    </location>
</feature>
<keyword evidence="6 7" id="KW-0472">Membrane</keyword>
<feature type="transmembrane region" description="Helical" evidence="7">
    <location>
        <begin position="150"/>
        <end position="174"/>
    </location>
</feature>
<evidence type="ECO:0000256" key="3">
    <source>
        <dbReference type="ARBA" id="ARBA00022475"/>
    </source>
</evidence>
<comment type="similarity">
    <text evidence="2">Belongs to the EamA transporter family.</text>
</comment>
<reference evidence="9" key="1">
    <citation type="submission" date="2023-03" db="EMBL/GenBank/DDBJ databases">
        <title>Actinorhabdospora filicis NBRC 111898.</title>
        <authorList>
            <person name="Ichikawa N."/>
            <person name="Sato H."/>
            <person name="Tonouchi N."/>
        </authorList>
    </citation>
    <scope>NUCLEOTIDE SEQUENCE</scope>
    <source>
        <strain evidence="9">NBRC 111898</strain>
    </source>
</reference>
<protein>
    <submittedName>
        <fullName evidence="9">Membrane protein</fullName>
    </submittedName>
</protein>